<organism evidence="1 2">
    <name type="scientific">Chrysochloris asiatica</name>
    <name type="common">Cape golden mole</name>
    <dbReference type="NCBI Taxonomy" id="185453"/>
    <lineage>
        <taxon>Eukaryota</taxon>
        <taxon>Metazoa</taxon>
        <taxon>Chordata</taxon>
        <taxon>Craniata</taxon>
        <taxon>Vertebrata</taxon>
        <taxon>Euteleostomi</taxon>
        <taxon>Mammalia</taxon>
        <taxon>Eutheria</taxon>
        <taxon>Afrotheria</taxon>
        <taxon>Chrysochloridae</taxon>
        <taxon>Chrysochlorinae</taxon>
        <taxon>Chrysochloris</taxon>
    </lineage>
</organism>
<gene>
    <name evidence="2" type="primary">LOC102820402</name>
</gene>
<accession>A0A9B0TRD0</accession>
<evidence type="ECO:0000313" key="2">
    <source>
        <dbReference type="RefSeq" id="XP_006865570.1"/>
    </source>
</evidence>
<dbReference type="GeneID" id="102820402"/>
<dbReference type="Proteomes" id="UP000504623">
    <property type="component" value="Unplaced"/>
</dbReference>
<protein>
    <submittedName>
        <fullName evidence="2">Small EDRK-rich factor 1-like</fullName>
    </submittedName>
</protein>
<keyword evidence="1" id="KW-1185">Reference proteome</keyword>
<dbReference type="RefSeq" id="XP_006865570.1">
    <property type="nucleotide sequence ID" value="XM_006865508.1"/>
</dbReference>
<dbReference type="AlphaFoldDB" id="A0A9B0TRD0"/>
<proteinExistence type="predicted"/>
<reference evidence="2" key="1">
    <citation type="submission" date="2025-08" db="UniProtKB">
        <authorList>
            <consortium name="RefSeq"/>
        </authorList>
    </citation>
    <scope>IDENTIFICATION</scope>
    <source>
        <tissue evidence="2">Spleen</tissue>
    </source>
</reference>
<name>A0A9B0TRD0_CHRAS</name>
<sequence>MQKTPWENRSLTLPASGGSKQNLAYGSIAPVSASLFTGLSQLPDHRVGGEPLV</sequence>
<evidence type="ECO:0000313" key="1">
    <source>
        <dbReference type="Proteomes" id="UP000504623"/>
    </source>
</evidence>